<evidence type="ECO:0000313" key="3">
    <source>
        <dbReference type="Proteomes" id="UP000729913"/>
    </source>
</evidence>
<feature type="region of interest" description="Disordered" evidence="1">
    <location>
        <begin position="18"/>
        <end position="37"/>
    </location>
</feature>
<gene>
    <name evidence="2" type="ORF">G9C98_005191</name>
</gene>
<dbReference type="Proteomes" id="UP000729913">
    <property type="component" value="Unassembled WGS sequence"/>
</dbReference>
<organism evidence="2 3">
    <name type="scientific">Cotesia typhae</name>
    <dbReference type="NCBI Taxonomy" id="2053667"/>
    <lineage>
        <taxon>Eukaryota</taxon>
        <taxon>Metazoa</taxon>
        <taxon>Ecdysozoa</taxon>
        <taxon>Arthropoda</taxon>
        <taxon>Hexapoda</taxon>
        <taxon>Insecta</taxon>
        <taxon>Pterygota</taxon>
        <taxon>Neoptera</taxon>
        <taxon>Endopterygota</taxon>
        <taxon>Hymenoptera</taxon>
        <taxon>Apocrita</taxon>
        <taxon>Ichneumonoidea</taxon>
        <taxon>Braconidae</taxon>
        <taxon>Microgastrinae</taxon>
        <taxon>Cotesia</taxon>
    </lineage>
</organism>
<accession>A0A8J5UU58</accession>
<protein>
    <submittedName>
        <fullName evidence="2">Uncharacterized protein</fullName>
    </submittedName>
</protein>
<dbReference type="EMBL" id="JAAOIC020000002">
    <property type="protein sequence ID" value="KAG8042557.1"/>
    <property type="molecule type" value="Genomic_DNA"/>
</dbReference>
<name>A0A8J5UU58_9HYME</name>
<comment type="caution">
    <text evidence="2">The sequence shown here is derived from an EMBL/GenBank/DDBJ whole genome shotgun (WGS) entry which is preliminary data.</text>
</comment>
<proteinExistence type="predicted"/>
<evidence type="ECO:0000313" key="2">
    <source>
        <dbReference type="EMBL" id="KAG8042557.1"/>
    </source>
</evidence>
<evidence type="ECO:0000256" key="1">
    <source>
        <dbReference type="SAM" id="MobiDB-lite"/>
    </source>
</evidence>
<feature type="region of interest" description="Disordered" evidence="1">
    <location>
        <begin position="51"/>
        <end position="76"/>
    </location>
</feature>
<sequence length="76" mass="7995">MAGRRVYKPGERGVCVHAGSRAGGRRGSVRARAAGDRPDVSVLKLQLHGERDQLPPEAVPGGGQQGQILGPMPTDR</sequence>
<keyword evidence="3" id="KW-1185">Reference proteome</keyword>
<dbReference type="AlphaFoldDB" id="A0A8J5UU58"/>
<reference evidence="2" key="1">
    <citation type="submission" date="2020-03" db="EMBL/GenBank/DDBJ databases">
        <authorList>
            <person name="Chebbi M.A."/>
            <person name="Drezen J.M."/>
        </authorList>
    </citation>
    <scope>NUCLEOTIDE SEQUENCE</scope>
    <source>
        <tissue evidence="2">Whole body</tissue>
    </source>
</reference>
<reference evidence="2" key="2">
    <citation type="submission" date="2021-04" db="EMBL/GenBank/DDBJ databases">
        <title>Genome-wide patterns of bracovirus chromosomal integration into multiple host tissues during parasitism.</title>
        <authorList>
            <person name="Chebbi M.A.C."/>
        </authorList>
    </citation>
    <scope>NUCLEOTIDE SEQUENCE</scope>
    <source>
        <tissue evidence="2">Whole body</tissue>
    </source>
</reference>